<evidence type="ECO:0008006" key="3">
    <source>
        <dbReference type="Google" id="ProtNLM"/>
    </source>
</evidence>
<accession>A0A2V4WVS2</accession>
<reference evidence="1 2" key="1">
    <citation type="submission" date="2018-06" db="EMBL/GenBank/DDBJ databases">
        <title>Genomic Encyclopedia of Type Strains, Phase III (KMG-III): the genomes of soil and plant-associated and newly described type strains.</title>
        <authorList>
            <person name="Whitman W."/>
        </authorList>
    </citation>
    <scope>NUCLEOTIDE SEQUENCE [LARGE SCALE GENOMIC DNA]</scope>
    <source>
        <strain evidence="1 2">CECT 7945</strain>
    </source>
</reference>
<dbReference type="Proteomes" id="UP000248054">
    <property type="component" value="Unassembled WGS sequence"/>
</dbReference>
<proteinExistence type="predicted"/>
<sequence length="158" mass="18285">MPRIEIKTQVNADIKIVFDLSRSIDLHKISTAQTYEEAIAGKTTGLIRLNESVTWRARHFGVYQNLTSKVTAFNSPFYFVDEMTKGAFKGFRHEHHFIKTNEGTLMTDIFVYESPFGLLGQLFDKIILKKYMTQLLTKRNQVVKEFAETGRWKEVLSS</sequence>
<dbReference type="SUPFAM" id="SSF55961">
    <property type="entry name" value="Bet v1-like"/>
    <property type="match status" value="1"/>
</dbReference>
<protein>
    <recommendedName>
        <fullName evidence="3">Ligand-binding SRPBCC domain-containing protein</fullName>
    </recommendedName>
</protein>
<dbReference type="OrthoDB" id="9801773at2"/>
<name>A0A2V4WVS2_9FLAO</name>
<evidence type="ECO:0000313" key="2">
    <source>
        <dbReference type="Proteomes" id="UP000248054"/>
    </source>
</evidence>
<gene>
    <name evidence="1" type="ORF">DFQ11_103130</name>
</gene>
<organism evidence="1 2">
    <name type="scientific">Winogradskyella epiphytica</name>
    <dbReference type="NCBI Taxonomy" id="262005"/>
    <lineage>
        <taxon>Bacteria</taxon>
        <taxon>Pseudomonadati</taxon>
        <taxon>Bacteroidota</taxon>
        <taxon>Flavobacteriia</taxon>
        <taxon>Flavobacteriales</taxon>
        <taxon>Flavobacteriaceae</taxon>
        <taxon>Winogradskyella</taxon>
    </lineage>
</organism>
<dbReference type="InterPro" id="IPR023393">
    <property type="entry name" value="START-like_dom_sf"/>
</dbReference>
<comment type="caution">
    <text evidence="1">The sequence shown here is derived from an EMBL/GenBank/DDBJ whole genome shotgun (WGS) entry which is preliminary data.</text>
</comment>
<dbReference type="EMBL" id="QJTD01000003">
    <property type="protein sequence ID" value="PYE81050.1"/>
    <property type="molecule type" value="Genomic_DNA"/>
</dbReference>
<dbReference type="CDD" id="cd07820">
    <property type="entry name" value="SRPBCC_3"/>
    <property type="match status" value="1"/>
</dbReference>
<dbReference type="AlphaFoldDB" id="A0A2V4WVS2"/>
<keyword evidence="2" id="KW-1185">Reference proteome</keyword>
<dbReference type="Gene3D" id="3.30.530.20">
    <property type="match status" value="1"/>
</dbReference>
<evidence type="ECO:0000313" key="1">
    <source>
        <dbReference type="EMBL" id="PYE81050.1"/>
    </source>
</evidence>
<dbReference type="RefSeq" id="WP_110475671.1">
    <property type="nucleotide sequence ID" value="NZ_BMWQ01000003.1"/>
</dbReference>